<evidence type="ECO:0000313" key="2">
    <source>
        <dbReference type="Proteomes" id="UP001432322"/>
    </source>
</evidence>
<dbReference type="AlphaFoldDB" id="A0AAV5VGG3"/>
<organism evidence="1 2">
    <name type="scientific">Pristionchus fissidentatus</name>
    <dbReference type="NCBI Taxonomy" id="1538716"/>
    <lineage>
        <taxon>Eukaryota</taxon>
        <taxon>Metazoa</taxon>
        <taxon>Ecdysozoa</taxon>
        <taxon>Nematoda</taxon>
        <taxon>Chromadorea</taxon>
        <taxon>Rhabditida</taxon>
        <taxon>Rhabditina</taxon>
        <taxon>Diplogasteromorpha</taxon>
        <taxon>Diplogasteroidea</taxon>
        <taxon>Neodiplogasteridae</taxon>
        <taxon>Pristionchus</taxon>
    </lineage>
</organism>
<accession>A0AAV5VGG3</accession>
<dbReference type="EMBL" id="BTSY01000003">
    <property type="protein sequence ID" value="GMT17665.1"/>
    <property type="molecule type" value="Genomic_DNA"/>
</dbReference>
<comment type="caution">
    <text evidence="1">The sequence shown here is derived from an EMBL/GenBank/DDBJ whole genome shotgun (WGS) entry which is preliminary data.</text>
</comment>
<gene>
    <name evidence="1" type="ORF">PFISCL1PPCAC_8962</name>
</gene>
<evidence type="ECO:0000313" key="1">
    <source>
        <dbReference type="EMBL" id="GMT17665.1"/>
    </source>
</evidence>
<dbReference type="Proteomes" id="UP001432322">
    <property type="component" value="Unassembled WGS sequence"/>
</dbReference>
<reference evidence="1" key="1">
    <citation type="submission" date="2023-10" db="EMBL/GenBank/DDBJ databases">
        <title>Genome assembly of Pristionchus species.</title>
        <authorList>
            <person name="Yoshida K."/>
            <person name="Sommer R.J."/>
        </authorList>
    </citation>
    <scope>NUCLEOTIDE SEQUENCE</scope>
    <source>
        <strain evidence="1">RS5133</strain>
    </source>
</reference>
<proteinExistence type="predicted"/>
<keyword evidence="2" id="KW-1185">Reference proteome</keyword>
<name>A0AAV5VGG3_9BILA</name>
<feature type="non-terminal residue" evidence="1">
    <location>
        <position position="1"/>
    </location>
</feature>
<protein>
    <submittedName>
        <fullName evidence="1">Uncharacterized protein</fullName>
    </submittedName>
</protein>
<sequence>EAPFSDVDILTDRTGFASLIRCTISSIENSEIRSRRAILLVGQTRVVRPELESVFDHSCVV</sequence>